<keyword evidence="3" id="KW-1185">Reference proteome</keyword>
<gene>
    <name evidence="2" type="ORF">AB4876_11255</name>
</gene>
<name>A0ABV3U936_9GAMM</name>
<feature type="compositionally biased region" description="Low complexity" evidence="1">
    <location>
        <begin position="86"/>
        <end position="100"/>
    </location>
</feature>
<dbReference type="EMBL" id="JBFRYA010000009">
    <property type="protein sequence ID" value="MEX1669489.1"/>
    <property type="molecule type" value="Genomic_DNA"/>
</dbReference>
<evidence type="ECO:0000313" key="2">
    <source>
        <dbReference type="EMBL" id="MEX1669489.1"/>
    </source>
</evidence>
<organism evidence="2 3">
    <name type="scientific">Zhongshania guokunii</name>
    <dbReference type="NCBI Taxonomy" id="641783"/>
    <lineage>
        <taxon>Bacteria</taxon>
        <taxon>Pseudomonadati</taxon>
        <taxon>Pseudomonadota</taxon>
        <taxon>Gammaproteobacteria</taxon>
        <taxon>Cellvibrionales</taxon>
        <taxon>Spongiibacteraceae</taxon>
        <taxon>Zhongshania</taxon>
    </lineage>
</organism>
<evidence type="ECO:0000313" key="3">
    <source>
        <dbReference type="Proteomes" id="UP001557485"/>
    </source>
</evidence>
<reference evidence="2 3" key="1">
    <citation type="journal article" date="2011" name="Int. J. Syst. Evol. Microbiol.">
        <title>Zhongshania antarctica gen. nov., sp. nov. and Zhongshania guokunii sp. nov., gammaproteobacteria respectively isolated from coastal attached (fast) ice and surface seawater of the Antarctic.</title>
        <authorList>
            <person name="Li H.J."/>
            <person name="Zhang X.Y."/>
            <person name="Chen C.X."/>
            <person name="Zhang Y.J."/>
            <person name="Gao Z.M."/>
            <person name="Yu Y."/>
            <person name="Chen X.L."/>
            <person name="Chen B."/>
            <person name="Zhang Y.Z."/>
        </authorList>
    </citation>
    <scope>NUCLEOTIDE SEQUENCE [LARGE SCALE GENOMIC DNA]</scope>
    <source>
        <strain evidence="2 3">ZS6-22T</strain>
    </source>
</reference>
<protein>
    <submittedName>
        <fullName evidence="2">Uncharacterized protein</fullName>
    </submittedName>
</protein>
<evidence type="ECO:0000256" key="1">
    <source>
        <dbReference type="SAM" id="MobiDB-lite"/>
    </source>
</evidence>
<dbReference type="RefSeq" id="WP_368381749.1">
    <property type="nucleotide sequence ID" value="NZ_JBFRYA010000009.1"/>
</dbReference>
<comment type="caution">
    <text evidence="2">The sequence shown here is derived from an EMBL/GenBank/DDBJ whole genome shotgun (WGS) entry which is preliminary data.</text>
</comment>
<dbReference type="Proteomes" id="UP001557485">
    <property type="component" value="Unassembled WGS sequence"/>
</dbReference>
<accession>A0ABV3U936</accession>
<sequence>MTTIFVIQNQHGHYLGKQQQWLDGRDRRLLFRTAHRDEAVNVIFEQSSKDIYLRAQPLECELDDSKQPIVKAGPPIADENTELSYEAGTATETAEPADAEQLNLGEDDISAQ</sequence>
<feature type="region of interest" description="Disordered" evidence="1">
    <location>
        <begin position="65"/>
        <end position="112"/>
    </location>
</feature>
<proteinExistence type="predicted"/>